<accession>A0A835B3P1</accession>
<reference evidence="5" key="1">
    <citation type="submission" date="2020-07" db="EMBL/GenBank/DDBJ databases">
        <title>Genome sequence and genetic diversity analysis of an under-domesticated orphan crop, white fonio (Digitaria exilis).</title>
        <authorList>
            <person name="Bennetzen J.L."/>
            <person name="Chen S."/>
            <person name="Ma X."/>
            <person name="Wang X."/>
            <person name="Yssel A.E.J."/>
            <person name="Chaluvadi S.R."/>
            <person name="Johnson M."/>
            <person name="Gangashetty P."/>
            <person name="Hamidou F."/>
            <person name="Sanogo M.D."/>
            <person name="Zwaenepoel A."/>
            <person name="Wallace J."/>
            <person name="Van De Peer Y."/>
            <person name="Van Deynze A."/>
        </authorList>
    </citation>
    <scope>NUCLEOTIDE SEQUENCE</scope>
    <source>
        <tissue evidence="5">Leaves</tissue>
    </source>
</reference>
<keyword evidence="3" id="KW-0812">Transmembrane</keyword>
<dbReference type="SUPFAM" id="SSF52540">
    <property type="entry name" value="P-loop containing nucleoside triphosphate hydrolases"/>
    <property type="match status" value="1"/>
</dbReference>
<feature type="transmembrane region" description="Helical" evidence="3">
    <location>
        <begin position="252"/>
        <end position="273"/>
    </location>
</feature>
<dbReference type="Pfam" id="PF00005">
    <property type="entry name" value="ABC_tran"/>
    <property type="match status" value="1"/>
</dbReference>
<dbReference type="InterPro" id="IPR003439">
    <property type="entry name" value="ABC_transporter-like_ATP-bd"/>
</dbReference>
<dbReference type="GO" id="GO:0005524">
    <property type="term" value="F:ATP binding"/>
    <property type="evidence" value="ECO:0007669"/>
    <property type="project" value="UniProtKB-KW"/>
</dbReference>
<dbReference type="InterPro" id="IPR003593">
    <property type="entry name" value="AAA+_ATPase"/>
</dbReference>
<keyword evidence="2" id="KW-0067">ATP-binding</keyword>
<dbReference type="Gene3D" id="3.40.50.300">
    <property type="entry name" value="P-loop containing nucleotide triphosphate hydrolases"/>
    <property type="match status" value="2"/>
</dbReference>
<comment type="caution">
    <text evidence="5">The sequence shown here is derived from an EMBL/GenBank/DDBJ whole genome shotgun (WGS) entry which is preliminary data.</text>
</comment>
<protein>
    <recommendedName>
        <fullName evidence="4">AAA+ ATPase domain-containing protein</fullName>
    </recommendedName>
</protein>
<dbReference type="SMART" id="SM00382">
    <property type="entry name" value="AAA"/>
    <property type="match status" value="1"/>
</dbReference>
<dbReference type="Proteomes" id="UP000636709">
    <property type="component" value="Unassembled WGS sequence"/>
</dbReference>
<dbReference type="PANTHER" id="PTHR48040">
    <property type="entry name" value="PLEIOTROPIC DRUG RESISTANCE PROTEIN 1-LIKE ISOFORM X1"/>
    <property type="match status" value="1"/>
</dbReference>
<dbReference type="GO" id="GO:0016887">
    <property type="term" value="F:ATP hydrolysis activity"/>
    <property type="evidence" value="ECO:0007669"/>
    <property type="project" value="InterPro"/>
</dbReference>
<dbReference type="InterPro" id="IPR027417">
    <property type="entry name" value="P-loop_NTPase"/>
</dbReference>
<organism evidence="5 6">
    <name type="scientific">Digitaria exilis</name>
    <dbReference type="NCBI Taxonomy" id="1010633"/>
    <lineage>
        <taxon>Eukaryota</taxon>
        <taxon>Viridiplantae</taxon>
        <taxon>Streptophyta</taxon>
        <taxon>Embryophyta</taxon>
        <taxon>Tracheophyta</taxon>
        <taxon>Spermatophyta</taxon>
        <taxon>Magnoliopsida</taxon>
        <taxon>Liliopsida</taxon>
        <taxon>Poales</taxon>
        <taxon>Poaceae</taxon>
        <taxon>PACMAD clade</taxon>
        <taxon>Panicoideae</taxon>
        <taxon>Panicodae</taxon>
        <taxon>Paniceae</taxon>
        <taxon>Anthephorinae</taxon>
        <taxon>Digitaria</taxon>
    </lineage>
</organism>
<dbReference type="AlphaFoldDB" id="A0A835B3P1"/>
<feature type="transmembrane region" description="Helical" evidence="3">
    <location>
        <begin position="309"/>
        <end position="332"/>
    </location>
</feature>
<name>A0A835B3P1_9POAL</name>
<keyword evidence="3" id="KW-1133">Transmembrane helix</keyword>
<evidence type="ECO:0000256" key="2">
    <source>
        <dbReference type="ARBA" id="ARBA00022840"/>
    </source>
</evidence>
<evidence type="ECO:0000256" key="1">
    <source>
        <dbReference type="ARBA" id="ARBA00022741"/>
    </source>
</evidence>
<sequence length="340" mass="37371">MSTLIPWNAEDGKPTTKKCQAGILNKPDGTALPFIPLTVVFEDIKYSIDMPKEMKGKGAKDDRLTLLNGLTGAFQPGVLTALMGVSGAGKTTLLDVLAGRKTGGYIEGSIKAFVKEVMELVELTGLKDAIIGLPGMSGLSIEQRKRLTIAVELVANPSVIFMDEPTSGLDARAAAIVMRTVRNTLFLMKLGGEEIYVGPLGDSSHHLVEYFQVMIEIPYALIQSVMFSLVLYPMVGVFVTKLWNSCSNFRGILWNLDHLLGFYDSLWFAWSLYGLVTSQYGDLEGALGDANGKSMKDYLLWYFGFKMDFLKVVAAVVLGFNLLFAFIFILSIKVVNYQSR</sequence>
<evidence type="ECO:0000259" key="4">
    <source>
        <dbReference type="SMART" id="SM00382"/>
    </source>
</evidence>
<feature type="transmembrane region" description="Helical" evidence="3">
    <location>
        <begin position="217"/>
        <end position="240"/>
    </location>
</feature>
<dbReference type="OrthoDB" id="126396at2759"/>
<evidence type="ECO:0000256" key="3">
    <source>
        <dbReference type="SAM" id="Phobius"/>
    </source>
</evidence>
<keyword evidence="6" id="KW-1185">Reference proteome</keyword>
<dbReference type="EMBL" id="JACEFO010002177">
    <property type="protein sequence ID" value="KAF8676076.1"/>
    <property type="molecule type" value="Genomic_DNA"/>
</dbReference>
<evidence type="ECO:0000313" key="6">
    <source>
        <dbReference type="Proteomes" id="UP000636709"/>
    </source>
</evidence>
<dbReference type="PANTHER" id="PTHR48040:SF13">
    <property type="entry name" value="ABC TRANSPORTER G FAMILY MEMBER 31"/>
    <property type="match status" value="1"/>
</dbReference>
<keyword evidence="3" id="KW-0472">Membrane</keyword>
<proteinExistence type="predicted"/>
<feature type="domain" description="AAA+ ATPase" evidence="4">
    <location>
        <begin position="76"/>
        <end position="221"/>
    </location>
</feature>
<gene>
    <name evidence="5" type="ORF">HU200_047581</name>
</gene>
<evidence type="ECO:0000313" key="5">
    <source>
        <dbReference type="EMBL" id="KAF8676076.1"/>
    </source>
</evidence>
<keyword evidence="1" id="KW-0547">Nucleotide-binding</keyword>